<reference evidence="1" key="1">
    <citation type="submission" date="2023-04" db="EMBL/GenBank/DDBJ databases">
        <title>Draft Genome sequencing of Naganishia species isolated from polar environments using Oxford Nanopore Technology.</title>
        <authorList>
            <person name="Leo P."/>
            <person name="Venkateswaran K."/>
        </authorList>
    </citation>
    <scope>NUCLEOTIDE SEQUENCE</scope>
    <source>
        <strain evidence="1">MNA-CCFEE 5425</strain>
    </source>
</reference>
<comment type="caution">
    <text evidence="1">The sequence shown here is derived from an EMBL/GenBank/DDBJ whole genome shotgun (WGS) entry which is preliminary data.</text>
</comment>
<organism evidence="1 2">
    <name type="scientific">Naganishia vaughanmartiniae</name>
    <dbReference type="NCBI Taxonomy" id="1424756"/>
    <lineage>
        <taxon>Eukaryota</taxon>
        <taxon>Fungi</taxon>
        <taxon>Dikarya</taxon>
        <taxon>Basidiomycota</taxon>
        <taxon>Agaricomycotina</taxon>
        <taxon>Tremellomycetes</taxon>
        <taxon>Filobasidiales</taxon>
        <taxon>Filobasidiaceae</taxon>
        <taxon>Naganishia</taxon>
    </lineage>
</organism>
<dbReference type="EMBL" id="JASBWU010000013">
    <property type="protein sequence ID" value="KAJ9116962.1"/>
    <property type="molecule type" value="Genomic_DNA"/>
</dbReference>
<accession>A0ACC2WZ98</accession>
<keyword evidence="2" id="KW-1185">Reference proteome</keyword>
<evidence type="ECO:0000313" key="1">
    <source>
        <dbReference type="EMBL" id="KAJ9116962.1"/>
    </source>
</evidence>
<gene>
    <name evidence="1" type="ORF">QFC22_004620</name>
</gene>
<name>A0ACC2WZ98_9TREE</name>
<dbReference type="Proteomes" id="UP001243375">
    <property type="component" value="Unassembled WGS sequence"/>
</dbReference>
<evidence type="ECO:0000313" key="2">
    <source>
        <dbReference type="Proteomes" id="UP001243375"/>
    </source>
</evidence>
<proteinExistence type="predicted"/>
<sequence length="1195" mass="134627">MSNRVVPAIYKQVIEDVISACREDFEEYGVDDSLVGYLQQLWEASLVQTRVAKFVDGDDDDDSEDDEPLRGQSSTTGPANPLLNLPPLNRSTAGSGHSLNEDVKPRIDANGNGAYNGGLRGGAPQTEGMRLRGGGPSDDDDDEDEDDEDIKPSVPVQPNVQRPPNTGIGIPGMTGIGIPGIGGEDDYAAIAAQYGDDDDEDDEDDDEAVSRQPGGGPATGATASGSGVQRDASGNIISGGAARLVPNEHGIYPGEEIIDSDLDDSDDDEEDERGNGQDDDEDDEEEDLSLNVMYCIYDKVQRNKNKWKVTFRDGMIRANGKEYLFNKCTGPINVVYNLKEVSSDSRNYLSLLTIQNLGGNILWAHVAMVYIITLLVCYFVWYHWKKMVLLRQAWFRSDEYQNRIYSRTLMITQVPKDFRTDEGLVHLMGKLKVDGIKIGQQIDCTSIGRRLDDFPELIEEHNKAVRNLEETLVKYLKGNQLGAKRPQITKGGFLGCGGETKDAIQYYSQLVKYLRDKIDQKRLDIDALIRKDRQARKQRKDTKPHGENYGFVTLKTISEAHRIARTHRGRLKELNGARLQLAPSPQDLIWKNVPLEPNVIAGRKVWGFICLGVICFLHTLPLLFVSLLANLSSLTIYVAFLRDWKQSGAFGNWTFSVVSGVLPSAIQALFGFFLPLIMRRISRYQGAMTRSRLNRAVIARYFAFMIISNLIIFSLLGVVYNAVAQIIIKVGERKSASEIFSYLSEIPKDIQGTYVQQSTYWLTVFPLRGFLVIFEIVQLIKLLLLSVQRLLFAKTPRDIKEYTKPPFFEYAIVLTNMLFLAAIGMVYAPLAPLVCIGVTLVFWVSSAIYKYQLLYVYVSRVESGGKLYNVFINRLLACAIFMQLLMILTIGLNRRRYTDVIATVPSIFIALAFKIFFARPLEKQFTFYEPSAQEAEEEFQRSLSEKRTNHHEMEKRFLHPALQSNMLFTVMIHKSQETLARELLSEYPWFNKSRHNPDAIDIKAVKPENLDFNPTKDDLRNEANWETQSIASTQMLEGKHETESMRYTPDIQAYLEGSTRSRQNSDAGFFGDVPLESSDNLLNSGYQEYQMDERPRRQTSVARYNQRVVGDDHIAGAPLLERQDSNWSQRDQQSAYDDQSAYERSTPFEAPYPPTSFNFRPNGYTPPPMSRTGSQTSTGSRGVAAPSVPSPHAFR</sequence>
<protein>
    <submittedName>
        <fullName evidence="1">Uncharacterized protein</fullName>
    </submittedName>
</protein>